<comment type="subcellular location">
    <subcellularLocation>
        <location evidence="2">Microsome membrane</location>
    </subcellularLocation>
</comment>
<reference evidence="14 15" key="1">
    <citation type="journal article" date="2018" name="Nat. Ecol. Evol.">
        <title>Shark genomes provide insights into elasmobranch evolution and the origin of vertebrates.</title>
        <authorList>
            <person name="Hara Y"/>
            <person name="Yamaguchi K"/>
            <person name="Onimaru K"/>
            <person name="Kadota M"/>
            <person name="Koyanagi M"/>
            <person name="Keeley SD"/>
            <person name="Tatsumi K"/>
            <person name="Tanaka K"/>
            <person name="Motone F"/>
            <person name="Kageyama Y"/>
            <person name="Nozu R"/>
            <person name="Adachi N"/>
            <person name="Nishimura O"/>
            <person name="Nakagawa R"/>
            <person name="Tanegashima C"/>
            <person name="Kiyatake I"/>
            <person name="Matsumoto R"/>
            <person name="Murakumo K"/>
            <person name="Nishida K"/>
            <person name="Terakita A"/>
            <person name="Kuratani S"/>
            <person name="Sato K"/>
            <person name="Hyodo S Kuraku.S."/>
        </authorList>
    </citation>
    <scope>NUCLEOTIDE SEQUENCE [LARGE SCALE GENOMIC DNA]</scope>
</reference>
<evidence type="ECO:0000256" key="11">
    <source>
        <dbReference type="ARBA" id="ARBA00023136"/>
    </source>
</evidence>
<dbReference type="OMA" id="GKICCDQ"/>
<accession>A0A401T0W6</accession>
<evidence type="ECO:0000256" key="4">
    <source>
        <dbReference type="ARBA" id="ARBA00022617"/>
    </source>
</evidence>
<dbReference type="GO" id="GO:0005737">
    <property type="term" value="C:cytoplasm"/>
    <property type="evidence" value="ECO:0007669"/>
    <property type="project" value="TreeGrafter"/>
</dbReference>
<dbReference type="PRINTS" id="PR00463">
    <property type="entry name" value="EP450I"/>
</dbReference>
<dbReference type="InterPro" id="IPR036396">
    <property type="entry name" value="Cyt_P450_sf"/>
</dbReference>
<evidence type="ECO:0000313" key="14">
    <source>
        <dbReference type="EMBL" id="GCC36302.1"/>
    </source>
</evidence>
<comment type="similarity">
    <text evidence="3 13">Belongs to the cytochrome P450 family.</text>
</comment>
<keyword evidence="5 12" id="KW-0479">Metal-binding</keyword>
<dbReference type="GO" id="GO:0006082">
    <property type="term" value="P:organic acid metabolic process"/>
    <property type="evidence" value="ECO:0007669"/>
    <property type="project" value="TreeGrafter"/>
</dbReference>
<dbReference type="PROSITE" id="PS00086">
    <property type="entry name" value="CYTOCHROME_P450"/>
    <property type="match status" value="1"/>
</dbReference>
<dbReference type="PRINTS" id="PR01686">
    <property type="entry name" value="EP450ICYP2D"/>
</dbReference>
<dbReference type="STRING" id="137246.A0A401T0W6"/>
<evidence type="ECO:0000256" key="1">
    <source>
        <dbReference type="ARBA" id="ARBA00001971"/>
    </source>
</evidence>
<dbReference type="GO" id="GO:0006805">
    <property type="term" value="P:xenobiotic metabolic process"/>
    <property type="evidence" value="ECO:0007669"/>
    <property type="project" value="TreeGrafter"/>
</dbReference>
<dbReference type="Proteomes" id="UP000287033">
    <property type="component" value="Unassembled WGS sequence"/>
</dbReference>
<dbReference type="OrthoDB" id="1844152at2759"/>
<dbReference type="Gene3D" id="1.10.630.10">
    <property type="entry name" value="Cytochrome P450"/>
    <property type="match status" value="1"/>
</dbReference>
<dbReference type="PRINTS" id="PR00385">
    <property type="entry name" value="P450"/>
</dbReference>
<dbReference type="AlphaFoldDB" id="A0A401T0W6"/>
<evidence type="ECO:0000256" key="8">
    <source>
        <dbReference type="ARBA" id="ARBA00023002"/>
    </source>
</evidence>
<dbReference type="PANTHER" id="PTHR24300:SF302">
    <property type="entry name" value="CYTOCHROME P450"/>
    <property type="match status" value="1"/>
</dbReference>
<protein>
    <recommendedName>
        <fullName evidence="16">Cytochrome P450</fullName>
    </recommendedName>
</protein>
<keyword evidence="6" id="KW-0256">Endoplasmic reticulum</keyword>
<dbReference type="InterPro" id="IPR002401">
    <property type="entry name" value="Cyt_P450_E_grp-I"/>
</dbReference>
<proteinExistence type="inferred from homology"/>
<dbReference type="FunFam" id="1.10.630.10:FF:000010">
    <property type="entry name" value="cytochrome P450 2W1 isoform X2"/>
    <property type="match status" value="1"/>
</dbReference>
<evidence type="ECO:0000256" key="5">
    <source>
        <dbReference type="ARBA" id="ARBA00022723"/>
    </source>
</evidence>
<dbReference type="GO" id="GO:0046222">
    <property type="term" value="P:aflatoxin metabolic process"/>
    <property type="evidence" value="ECO:0007669"/>
    <property type="project" value="UniProtKB-ARBA"/>
</dbReference>
<dbReference type="GO" id="GO:0016712">
    <property type="term" value="F:oxidoreductase activity, acting on paired donors, with incorporation or reduction of molecular oxygen, reduced flavin or flavoprotein as one donor, and incorporation of one atom of oxygen"/>
    <property type="evidence" value="ECO:0007669"/>
    <property type="project" value="InterPro"/>
</dbReference>
<dbReference type="GO" id="GO:0005506">
    <property type="term" value="F:iron ion binding"/>
    <property type="evidence" value="ECO:0007669"/>
    <property type="project" value="InterPro"/>
</dbReference>
<keyword evidence="15" id="KW-1185">Reference proteome</keyword>
<organism evidence="14 15">
    <name type="scientific">Chiloscyllium punctatum</name>
    <name type="common">Brownbanded bambooshark</name>
    <name type="synonym">Hemiscyllium punctatum</name>
    <dbReference type="NCBI Taxonomy" id="137246"/>
    <lineage>
        <taxon>Eukaryota</taxon>
        <taxon>Metazoa</taxon>
        <taxon>Chordata</taxon>
        <taxon>Craniata</taxon>
        <taxon>Vertebrata</taxon>
        <taxon>Chondrichthyes</taxon>
        <taxon>Elasmobranchii</taxon>
        <taxon>Galeomorphii</taxon>
        <taxon>Galeoidea</taxon>
        <taxon>Orectolobiformes</taxon>
        <taxon>Hemiscylliidae</taxon>
        <taxon>Chiloscyllium</taxon>
    </lineage>
</organism>
<comment type="caution">
    <text evidence="14">The sequence shown here is derived from an EMBL/GenBank/DDBJ whole genome shotgun (WGS) entry which is preliminary data.</text>
</comment>
<feature type="binding site" description="axial binding residue" evidence="12">
    <location>
        <position position="391"/>
    </location>
    <ligand>
        <name>heme</name>
        <dbReference type="ChEBI" id="CHEBI:30413"/>
    </ligand>
    <ligandPart>
        <name>Fe</name>
        <dbReference type="ChEBI" id="CHEBI:18248"/>
    </ligandPart>
</feature>
<evidence type="ECO:0000313" key="15">
    <source>
        <dbReference type="Proteomes" id="UP000287033"/>
    </source>
</evidence>
<evidence type="ECO:0000256" key="12">
    <source>
        <dbReference type="PIRSR" id="PIRSR602401-1"/>
    </source>
</evidence>
<evidence type="ECO:0000256" key="6">
    <source>
        <dbReference type="ARBA" id="ARBA00022824"/>
    </source>
</evidence>
<name>A0A401T0W6_CHIPU</name>
<comment type="cofactor">
    <cofactor evidence="1 12">
        <name>heme</name>
        <dbReference type="ChEBI" id="CHEBI:30413"/>
    </cofactor>
</comment>
<gene>
    <name evidence="14" type="ORF">chiPu_0014795</name>
</gene>
<evidence type="ECO:0008006" key="16">
    <source>
        <dbReference type="Google" id="ProtNLM"/>
    </source>
</evidence>
<keyword evidence="8 13" id="KW-0560">Oxidoreductase</keyword>
<evidence type="ECO:0000256" key="3">
    <source>
        <dbReference type="ARBA" id="ARBA00010617"/>
    </source>
</evidence>
<evidence type="ECO:0000256" key="13">
    <source>
        <dbReference type="RuleBase" id="RU000461"/>
    </source>
</evidence>
<keyword evidence="7" id="KW-0492">Microsome</keyword>
<dbReference type="GO" id="GO:0020037">
    <property type="term" value="F:heme binding"/>
    <property type="evidence" value="ECO:0007669"/>
    <property type="project" value="InterPro"/>
</dbReference>
<keyword evidence="11" id="KW-0472">Membrane</keyword>
<dbReference type="CDD" id="cd11026">
    <property type="entry name" value="CYP2"/>
    <property type="match status" value="1"/>
</dbReference>
<dbReference type="PANTHER" id="PTHR24300">
    <property type="entry name" value="CYTOCHROME P450 508A4-RELATED"/>
    <property type="match status" value="1"/>
</dbReference>
<evidence type="ECO:0000256" key="9">
    <source>
        <dbReference type="ARBA" id="ARBA00023004"/>
    </source>
</evidence>
<dbReference type="SUPFAM" id="SSF48264">
    <property type="entry name" value="Cytochrome P450"/>
    <property type="match status" value="1"/>
</dbReference>
<dbReference type="Pfam" id="PF00067">
    <property type="entry name" value="p450"/>
    <property type="match status" value="1"/>
</dbReference>
<sequence>MLDLKMLYKNLMELSEKYGSVFTIQLGLEKIVVLTGYETVKEALVDHADTFAERAKIPVLEMQANGYGISFGHGESWKQMRRFALMTLRNFGMGKKTIEDTVTEEARFLVQEIQSHEGRPFDTAVPVTSAMANIICWIVFGERFDYKDKTFCTITKLIRENFNLLGTCTVQMYNAFPFLGFLPGTHKKIFENRTQMVQLILNFYKEHEKTLNENDIGSLIDAFLVKRKEESKNSNSYFHDNNLVTSVTNLFAAGTDTSSSTLRWAILLMIKYPEIQGSVQGEIERVIGSERVPTMEDRKRMPYTNAVLHEVQRFANIIPMNMPHATTTDIHFRGFFIPKGMQVIPLLSSVLYDKTQWEKPNEFNPSHFLDAEGRFVKREAFMPFSAGRRICLGESLAKMELFLFFTTLMQRFTFHALPATPLDLTPCVGFTLSPKPHQVCAIVR</sequence>
<evidence type="ECO:0000256" key="7">
    <source>
        <dbReference type="ARBA" id="ARBA00022848"/>
    </source>
</evidence>
<dbReference type="EMBL" id="BEZZ01000807">
    <property type="protein sequence ID" value="GCC36302.1"/>
    <property type="molecule type" value="Genomic_DNA"/>
</dbReference>
<dbReference type="InterPro" id="IPR050182">
    <property type="entry name" value="Cytochrome_P450_fam2"/>
</dbReference>
<dbReference type="InterPro" id="IPR017972">
    <property type="entry name" value="Cyt_P450_CS"/>
</dbReference>
<keyword evidence="4 12" id="KW-0349">Heme</keyword>
<evidence type="ECO:0000256" key="2">
    <source>
        <dbReference type="ARBA" id="ARBA00004524"/>
    </source>
</evidence>
<keyword evidence="9 12" id="KW-0408">Iron</keyword>
<evidence type="ECO:0000256" key="10">
    <source>
        <dbReference type="ARBA" id="ARBA00023033"/>
    </source>
</evidence>
<keyword evidence="10 13" id="KW-0503">Monooxygenase</keyword>
<dbReference type="InterPro" id="IPR008069">
    <property type="entry name" value="Cyt_P450_E_grp-I_CYP2D-like"/>
</dbReference>
<dbReference type="InterPro" id="IPR001128">
    <property type="entry name" value="Cyt_P450"/>
</dbReference>